<keyword evidence="1" id="KW-1133">Transmembrane helix</keyword>
<accession>A0A2S6CTZ5</accession>
<feature type="transmembrane region" description="Helical" evidence="1">
    <location>
        <begin position="78"/>
        <end position="97"/>
    </location>
</feature>
<evidence type="ECO:0000256" key="1">
    <source>
        <dbReference type="SAM" id="Phobius"/>
    </source>
</evidence>
<gene>
    <name evidence="2" type="ORF">CUN59_11270</name>
</gene>
<evidence type="ECO:0000313" key="3">
    <source>
        <dbReference type="Proteomes" id="UP000239589"/>
    </source>
</evidence>
<name>A0A2S6CTZ5_9CYAN</name>
<protein>
    <submittedName>
        <fullName evidence="2">Uncharacterized protein</fullName>
    </submittedName>
</protein>
<comment type="caution">
    <text evidence="2">The sequence shown here is derived from an EMBL/GenBank/DDBJ whole genome shotgun (WGS) entry which is preliminary data.</text>
</comment>
<keyword evidence="1" id="KW-0812">Transmembrane</keyword>
<dbReference type="RefSeq" id="WP_104387927.1">
    <property type="nucleotide sequence ID" value="NZ_PGEM01000077.1"/>
</dbReference>
<keyword evidence="1" id="KW-0472">Membrane</keyword>
<dbReference type="Proteomes" id="UP000239589">
    <property type="component" value="Unassembled WGS sequence"/>
</dbReference>
<dbReference type="AlphaFoldDB" id="A0A2S6CTZ5"/>
<evidence type="ECO:0000313" key="2">
    <source>
        <dbReference type="EMBL" id="PPJ63206.1"/>
    </source>
</evidence>
<proteinExistence type="predicted"/>
<feature type="transmembrane region" description="Helical" evidence="1">
    <location>
        <begin position="51"/>
        <end position="71"/>
    </location>
</feature>
<dbReference type="EMBL" id="PGEM01000077">
    <property type="protein sequence ID" value="PPJ63206.1"/>
    <property type="molecule type" value="Genomic_DNA"/>
</dbReference>
<reference evidence="2 3" key="1">
    <citation type="submission" date="2018-02" db="EMBL/GenBank/DDBJ databases">
        <title>Discovery of a pederin family compound in a non-symbiotic bloom-forming cyanobacterium.</title>
        <authorList>
            <person name="Kust A."/>
            <person name="Mares J."/>
            <person name="Jokela J."/>
            <person name="Urajova P."/>
            <person name="Hajek J."/>
            <person name="Saurav K."/>
            <person name="Voracova K."/>
            <person name="Fewer D.P."/>
            <person name="Haapaniemi E."/>
            <person name="Permi P."/>
            <person name="Rehakova K."/>
            <person name="Sivonen K."/>
            <person name="Hrouzek P."/>
        </authorList>
    </citation>
    <scope>NUCLEOTIDE SEQUENCE [LARGE SCALE GENOMIC DNA]</scope>
    <source>
        <strain evidence="2 3">CHARLIE-1</strain>
    </source>
</reference>
<dbReference type="OrthoDB" id="573258at2"/>
<feature type="transmembrane region" description="Helical" evidence="1">
    <location>
        <begin position="12"/>
        <end position="31"/>
    </location>
</feature>
<organism evidence="2 3">
    <name type="scientific">Cuspidothrix issatschenkoi CHARLIE-1</name>
    <dbReference type="NCBI Taxonomy" id="2052836"/>
    <lineage>
        <taxon>Bacteria</taxon>
        <taxon>Bacillati</taxon>
        <taxon>Cyanobacteriota</taxon>
        <taxon>Cyanophyceae</taxon>
        <taxon>Nostocales</taxon>
        <taxon>Aphanizomenonaceae</taxon>
        <taxon>Cuspidothrix</taxon>
    </lineage>
</organism>
<sequence length="104" mass="11596">MNLKEIKTKLFPIVKFISIPLITSGVGLELWNIQTVITNSQLPVFLNPALILAHVALSAHFLESIIAAYYAPSKDKIAFQYAVYTFFVGTVGLIELFDHDAQKD</sequence>
<keyword evidence="3" id="KW-1185">Reference proteome</keyword>